<comment type="similarity">
    <text evidence="1">Belongs to the Gfo/Idh/MocA family.</text>
</comment>
<dbReference type="PANTHER" id="PTHR22604">
    <property type="entry name" value="OXIDOREDUCTASES"/>
    <property type="match status" value="1"/>
</dbReference>
<evidence type="ECO:0000313" key="5">
    <source>
        <dbReference type="EMBL" id="SFW18165.1"/>
    </source>
</evidence>
<dbReference type="PANTHER" id="PTHR22604:SF105">
    <property type="entry name" value="TRANS-1,2-DIHYDROBENZENE-1,2-DIOL DEHYDROGENASE"/>
    <property type="match status" value="1"/>
</dbReference>
<feature type="domain" description="Gfo/Idh/MocA-like oxidoreductase N-terminal" evidence="3">
    <location>
        <begin position="5"/>
        <end position="121"/>
    </location>
</feature>
<feature type="domain" description="GFO/IDH/MocA-like oxidoreductase" evidence="4">
    <location>
        <begin position="132"/>
        <end position="247"/>
    </location>
</feature>
<evidence type="ECO:0000256" key="2">
    <source>
        <dbReference type="ARBA" id="ARBA00023002"/>
    </source>
</evidence>
<keyword evidence="2" id="KW-0560">Oxidoreductase</keyword>
<reference evidence="6" key="1">
    <citation type="submission" date="2016-11" db="EMBL/GenBank/DDBJ databases">
        <authorList>
            <person name="Varghese N."/>
            <person name="Submissions S."/>
        </authorList>
    </citation>
    <scope>NUCLEOTIDE SEQUENCE [LARGE SCALE GENOMIC DNA]</scope>
    <source>
        <strain evidence="6">DSM 24786</strain>
    </source>
</reference>
<dbReference type="Proteomes" id="UP000183257">
    <property type="component" value="Unassembled WGS sequence"/>
</dbReference>
<dbReference type="InterPro" id="IPR036291">
    <property type="entry name" value="NAD(P)-bd_dom_sf"/>
</dbReference>
<dbReference type="Pfam" id="PF22725">
    <property type="entry name" value="GFO_IDH_MocA_C3"/>
    <property type="match status" value="1"/>
</dbReference>
<dbReference type="Gene3D" id="3.30.360.10">
    <property type="entry name" value="Dihydrodipicolinate Reductase, domain 2"/>
    <property type="match status" value="1"/>
</dbReference>
<accession>A0A1K1M4U3</accession>
<dbReference type="SUPFAM" id="SSF51735">
    <property type="entry name" value="NAD(P)-binding Rossmann-fold domains"/>
    <property type="match status" value="1"/>
</dbReference>
<dbReference type="SUPFAM" id="SSF55347">
    <property type="entry name" value="Glyceraldehyde-3-phosphate dehydrogenase-like, C-terminal domain"/>
    <property type="match status" value="1"/>
</dbReference>
<dbReference type="Pfam" id="PF01408">
    <property type="entry name" value="GFO_IDH_MocA"/>
    <property type="match status" value="1"/>
</dbReference>
<organism evidence="5 6">
    <name type="scientific">Cellulophaga fucicola</name>
    <dbReference type="NCBI Taxonomy" id="76595"/>
    <lineage>
        <taxon>Bacteria</taxon>
        <taxon>Pseudomonadati</taxon>
        <taxon>Bacteroidota</taxon>
        <taxon>Flavobacteriia</taxon>
        <taxon>Flavobacteriales</taxon>
        <taxon>Flavobacteriaceae</taxon>
        <taxon>Cellulophaga</taxon>
    </lineage>
</organism>
<dbReference type="GO" id="GO:0016491">
    <property type="term" value="F:oxidoreductase activity"/>
    <property type="evidence" value="ECO:0007669"/>
    <property type="project" value="UniProtKB-KW"/>
</dbReference>
<dbReference type="STRING" id="76595.SAMN05660313_00327"/>
<name>A0A1K1M4U3_9FLAO</name>
<dbReference type="EMBL" id="FPIY01000001">
    <property type="protein sequence ID" value="SFW18165.1"/>
    <property type="molecule type" value="Genomic_DNA"/>
</dbReference>
<evidence type="ECO:0000259" key="4">
    <source>
        <dbReference type="Pfam" id="PF22725"/>
    </source>
</evidence>
<protein>
    <submittedName>
        <fullName evidence="5">Predicted dehydrogenase</fullName>
    </submittedName>
</protein>
<evidence type="ECO:0000256" key="1">
    <source>
        <dbReference type="ARBA" id="ARBA00010928"/>
    </source>
</evidence>
<evidence type="ECO:0000313" key="6">
    <source>
        <dbReference type="Proteomes" id="UP000183257"/>
    </source>
</evidence>
<keyword evidence="6" id="KW-1185">Reference proteome</keyword>
<sequence length="327" mass="36847">MRDKIRWGIIGLGNIAEKFAKDLALVKDAELVSVSSRNVEKGTYFAEKHSVKNRYSSAVDLCNCKDVDVVYIATPHTIHAELAILAMNSGKHVLCEKPMGVNTTQVEKMITASIKNNVFLMEALWSRFLPSIQKVKEIVDTKELGEISYLKSDFAFYGLDRAEDSRLLNANLAGGSLLDIGIYPVFLAYLLLGKPKEILATANFYSTGIEKQISIIFKYDNAQAHLYSALTANTETSSEISGAKGLLKLETRWHEAEGYYIEKNREKEYFKTPKLGIGYTHEIKEVNTCIRNGKIESELWSHQNSLDLIHLLDQIREKTNIVFPFEA</sequence>
<evidence type="ECO:0000259" key="3">
    <source>
        <dbReference type="Pfam" id="PF01408"/>
    </source>
</evidence>
<dbReference type="AlphaFoldDB" id="A0A1K1M4U3"/>
<dbReference type="Gene3D" id="3.40.50.720">
    <property type="entry name" value="NAD(P)-binding Rossmann-like Domain"/>
    <property type="match status" value="1"/>
</dbReference>
<dbReference type="InterPro" id="IPR050984">
    <property type="entry name" value="Gfo/Idh/MocA_domain"/>
</dbReference>
<dbReference type="InterPro" id="IPR055170">
    <property type="entry name" value="GFO_IDH_MocA-like_dom"/>
</dbReference>
<dbReference type="GO" id="GO:0000166">
    <property type="term" value="F:nucleotide binding"/>
    <property type="evidence" value="ECO:0007669"/>
    <property type="project" value="InterPro"/>
</dbReference>
<proteinExistence type="inferred from homology"/>
<dbReference type="OrthoDB" id="9815825at2"/>
<dbReference type="InterPro" id="IPR000683">
    <property type="entry name" value="Gfo/Idh/MocA-like_OxRdtase_N"/>
</dbReference>
<gene>
    <name evidence="5" type="ORF">SAMN05660313_00327</name>
</gene>
<dbReference type="RefSeq" id="WP_072302009.1">
    <property type="nucleotide sequence ID" value="NZ_FPIY01000001.1"/>
</dbReference>